<accession>A0ABR9ZZJ8</accession>
<proteinExistence type="predicted"/>
<evidence type="ECO:0000313" key="2">
    <source>
        <dbReference type="Proteomes" id="UP000614200"/>
    </source>
</evidence>
<keyword evidence="2" id="KW-1185">Reference proteome</keyword>
<dbReference type="EMBL" id="JADKNH010000022">
    <property type="protein sequence ID" value="MBF4695875.1"/>
    <property type="molecule type" value="Genomic_DNA"/>
</dbReference>
<protein>
    <submittedName>
        <fullName evidence="1">Uncharacterized protein</fullName>
    </submittedName>
</protein>
<reference evidence="1 2" key="1">
    <citation type="submission" date="2020-11" db="EMBL/GenBank/DDBJ databases">
        <title>Fusibacter basophilias sp. nov.</title>
        <authorList>
            <person name="Qiu D."/>
        </authorList>
    </citation>
    <scope>NUCLEOTIDE SEQUENCE [LARGE SCALE GENOMIC DNA]</scope>
    <source>
        <strain evidence="1 2">Q10-2</strain>
    </source>
</reference>
<evidence type="ECO:0000313" key="1">
    <source>
        <dbReference type="EMBL" id="MBF4695875.1"/>
    </source>
</evidence>
<organism evidence="1 2">
    <name type="scientific">Fusibacter ferrireducens</name>
    <dbReference type="NCBI Taxonomy" id="2785058"/>
    <lineage>
        <taxon>Bacteria</taxon>
        <taxon>Bacillati</taxon>
        <taxon>Bacillota</taxon>
        <taxon>Clostridia</taxon>
        <taxon>Eubacteriales</taxon>
        <taxon>Eubacteriales Family XII. Incertae Sedis</taxon>
        <taxon>Fusibacter</taxon>
    </lineage>
</organism>
<comment type="caution">
    <text evidence="1">The sequence shown here is derived from an EMBL/GenBank/DDBJ whole genome shotgun (WGS) entry which is preliminary data.</text>
</comment>
<dbReference type="RefSeq" id="WP_194704111.1">
    <property type="nucleotide sequence ID" value="NZ_JADKNH010000022.1"/>
</dbReference>
<dbReference type="Proteomes" id="UP000614200">
    <property type="component" value="Unassembled WGS sequence"/>
</dbReference>
<gene>
    <name evidence="1" type="ORF">ISU02_22485</name>
</gene>
<name>A0ABR9ZZJ8_9FIRM</name>
<sequence>MAKIYLEDNFKIHTMENICYKSEDRIENEGKERFTDINSDIHKQIQKE</sequence>